<dbReference type="GO" id="GO:0004089">
    <property type="term" value="F:carbonate dehydratase activity"/>
    <property type="evidence" value="ECO:0007669"/>
    <property type="project" value="UniProtKB-EC"/>
</dbReference>
<comment type="cofactor">
    <cofactor evidence="7">
        <name>Zn(2+)</name>
        <dbReference type="ChEBI" id="CHEBI:29105"/>
    </cofactor>
    <text evidence="7">Binds 1 zinc ion per subunit.</text>
</comment>
<evidence type="ECO:0000256" key="6">
    <source>
        <dbReference type="ARBA" id="ARBA00048348"/>
    </source>
</evidence>
<dbReference type="InterPro" id="IPR036874">
    <property type="entry name" value="Carbonic_anhydrase_sf"/>
</dbReference>
<protein>
    <recommendedName>
        <fullName evidence="2">carbonic anhydrase</fullName>
        <ecNumber evidence="2">4.2.1.1</ecNumber>
    </recommendedName>
</protein>
<dbReference type="InterPro" id="IPR001765">
    <property type="entry name" value="Carbonic_anhydrase"/>
</dbReference>
<evidence type="ECO:0000256" key="7">
    <source>
        <dbReference type="PIRSR" id="PIRSR601765-1"/>
    </source>
</evidence>
<evidence type="ECO:0000313" key="9">
    <source>
        <dbReference type="Proteomes" id="UP000474967"/>
    </source>
</evidence>
<keyword evidence="4 7" id="KW-0862">Zinc</keyword>
<name>A0A6L9XTF9_9MICO</name>
<evidence type="ECO:0000313" key="8">
    <source>
        <dbReference type="EMBL" id="NEN04596.1"/>
    </source>
</evidence>
<accession>A0A6L9XTF9</accession>
<dbReference type="Gene3D" id="3.40.1050.10">
    <property type="entry name" value="Carbonic anhydrase"/>
    <property type="match status" value="1"/>
</dbReference>
<feature type="binding site" evidence="7">
    <location>
        <position position="89"/>
    </location>
    <ligand>
        <name>Zn(2+)</name>
        <dbReference type="ChEBI" id="CHEBI:29105"/>
    </ligand>
</feature>
<organism evidence="8 9">
    <name type="scientific">Leifsonia tongyongensis</name>
    <dbReference type="NCBI Taxonomy" id="1268043"/>
    <lineage>
        <taxon>Bacteria</taxon>
        <taxon>Bacillati</taxon>
        <taxon>Actinomycetota</taxon>
        <taxon>Actinomycetes</taxon>
        <taxon>Micrococcales</taxon>
        <taxon>Microbacteriaceae</taxon>
        <taxon>Leifsonia</taxon>
    </lineage>
</organism>
<keyword evidence="3 7" id="KW-0479">Metal-binding</keyword>
<dbReference type="EMBL" id="JAAGWY010000001">
    <property type="protein sequence ID" value="NEN04596.1"/>
    <property type="molecule type" value="Genomic_DNA"/>
</dbReference>
<dbReference type="GO" id="GO:0008270">
    <property type="term" value="F:zinc ion binding"/>
    <property type="evidence" value="ECO:0007669"/>
    <property type="project" value="InterPro"/>
</dbReference>
<feature type="binding site" evidence="7">
    <location>
        <position position="35"/>
    </location>
    <ligand>
        <name>Zn(2+)</name>
        <dbReference type="ChEBI" id="CHEBI:29105"/>
    </ligand>
</feature>
<dbReference type="PANTHER" id="PTHR43175">
    <property type="entry name" value="CARBONIC ANHYDRASE"/>
    <property type="match status" value="1"/>
</dbReference>
<dbReference type="CDD" id="cd03379">
    <property type="entry name" value="beta_CA_cladeD"/>
    <property type="match status" value="1"/>
</dbReference>
<feature type="binding site" evidence="7">
    <location>
        <position position="37"/>
    </location>
    <ligand>
        <name>Zn(2+)</name>
        <dbReference type="ChEBI" id="CHEBI:29105"/>
    </ligand>
</feature>
<comment type="catalytic activity">
    <reaction evidence="6">
        <text>hydrogencarbonate + H(+) = CO2 + H2O</text>
        <dbReference type="Rhea" id="RHEA:10748"/>
        <dbReference type="ChEBI" id="CHEBI:15377"/>
        <dbReference type="ChEBI" id="CHEBI:15378"/>
        <dbReference type="ChEBI" id="CHEBI:16526"/>
        <dbReference type="ChEBI" id="CHEBI:17544"/>
        <dbReference type="EC" id="4.2.1.1"/>
    </reaction>
</comment>
<comment type="similarity">
    <text evidence="1">Belongs to the beta-class carbonic anhydrase family.</text>
</comment>
<keyword evidence="9" id="KW-1185">Reference proteome</keyword>
<evidence type="ECO:0000256" key="3">
    <source>
        <dbReference type="ARBA" id="ARBA00022723"/>
    </source>
</evidence>
<dbReference type="SUPFAM" id="SSF53056">
    <property type="entry name" value="beta-carbonic anhydrase, cab"/>
    <property type="match status" value="1"/>
</dbReference>
<evidence type="ECO:0000256" key="1">
    <source>
        <dbReference type="ARBA" id="ARBA00006217"/>
    </source>
</evidence>
<dbReference type="PANTHER" id="PTHR43175:SF3">
    <property type="entry name" value="CARBON DISULFIDE HYDROLASE"/>
    <property type="match status" value="1"/>
</dbReference>
<evidence type="ECO:0000256" key="5">
    <source>
        <dbReference type="ARBA" id="ARBA00024993"/>
    </source>
</evidence>
<reference evidence="8 9" key="1">
    <citation type="journal article" date="2014" name="J. Microbiol.">
        <title>Diaminobutyricibacter tongyongensis gen. nov., sp. nov. and Homoserinibacter gongjuensis gen. nov., sp. nov. belong to the family Microbacteriaceae.</title>
        <authorList>
            <person name="Kim S.J."/>
            <person name="Ahn J.H."/>
            <person name="Weon H.Y."/>
            <person name="Hamada M."/>
            <person name="Suzuki K."/>
            <person name="Kwon S.W."/>
        </authorList>
    </citation>
    <scope>NUCLEOTIDE SEQUENCE [LARGE SCALE GENOMIC DNA]</scope>
    <source>
        <strain evidence="8 9">NBRC 108724</strain>
    </source>
</reference>
<dbReference type="AlphaFoldDB" id="A0A6L9XTF9"/>
<proteinExistence type="inferred from homology"/>
<dbReference type="RefSeq" id="WP_163287699.1">
    <property type="nucleotide sequence ID" value="NZ_JAAGWY010000001.1"/>
</dbReference>
<dbReference type="Pfam" id="PF00484">
    <property type="entry name" value="Pro_CA"/>
    <property type="match status" value="1"/>
</dbReference>
<dbReference type="SMART" id="SM00947">
    <property type="entry name" value="Pro_CA"/>
    <property type="match status" value="1"/>
</dbReference>
<evidence type="ECO:0000256" key="2">
    <source>
        <dbReference type="ARBA" id="ARBA00012925"/>
    </source>
</evidence>
<gene>
    <name evidence="8" type="ORF">G3T36_01795</name>
</gene>
<dbReference type="Proteomes" id="UP000474967">
    <property type="component" value="Unassembled WGS sequence"/>
</dbReference>
<sequence length="174" mass="19159">MSLIDDALSANESLADDNDPDRAKPPAPRIAIVTCADPRLSGILRMLGLADADVDMIRNVGTVIDDDSVRSLVISTRVLGTTEIMIINHDGCGLTTFTDGELEDRLRRETGMSPIAPARFYSFTDPEQNTREQVQKVRSHPWISPEVPVRGFVYDLATRRLTEVHEESAAGQPD</sequence>
<dbReference type="EC" id="4.2.1.1" evidence="2"/>
<evidence type="ECO:0000256" key="4">
    <source>
        <dbReference type="ARBA" id="ARBA00022833"/>
    </source>
</evidence>
<comment type="caution">
    <text evidence="8">The sequence shown here is derived from an EMBL/GenBank/DDBJ whole genome shotgun (WGS) entry which is preliminary data.</text>
</comment>
<comment type="function">
    <text evidence="5">Catalyzes the reversible hydration of carbon dioxide to form bicarbonate.</text>
</comment>
<feature type="binding site" evidence="7">
    <location>
        <position position="92"/>
    </location>
    <ligand>
        <name>Zn(2+)</name>
        <dbReference type="ChEBI" id="CHEBI:29105"/>
    </ligand>
</feature>